<feature type="binding site" evidence="10">
    <location>
        <position position="181"/>
    </location>
    <ligand>
        <name>Mg(2+)</name>
        <dbReference type="ChEBI" id="CHEBI:18420"/>
    </ligand>
</feature>
<comment type="similarity">
    <text evidence="2 10">Belongs to the transketolase family. DXPS subfamily.</text>
</comment>
<evidence type="ECO:0000256" key="7">
    <source>
        <dbReference type="ARBA" id="ARBA00022977"/>
    </source>
</evidence>
<comment type="pathway">
    <text evidence="1 10">Metabolic intermediate biosynthesis; 1-deoxy-D-xylulose 5-phosphate biosynthesis; 1-deoxy-D-xylulose 5-phosphate from D-glyceraldehyde 3-phosphate and pyruvate: step 1/1.</text>
</comment>
<evidence type="ECO:0000256" key="3">
    <source>
        <dbReference type="ARBA" id="ARBA00011738"/>
    </source>
</evidence>
<evidence type="ECO:0000256" key="5">
    <source>
        <dbReference type="ARBA" id="ARBA00022723"/>
    </source>
</evidence>
<evidence type="ECO:0000259" key="11">
    <source>
        <dbReference type="SMART" id="SM00861"/>
    </source>
</evidence>
<comment type="cofactor">
    <cofactor evidence="10">
        <name>Mg(2+)</name>
        <dbReference type="ChEBI" id="CHEBI:18420"/>
    </cofactor>
    <text evidence="10">Binds 1 Mg(2+) ion per subunit.</text>
</comment>
<evidence type="ECO:0000313" key="12">
    <source>
        <dbReference type="EMBL" id="MDP4529671.1"/>
    </source>
</evidence>
<keyword evidence="9 10" id="KW-0414">Isoprene biosynthesis</keyword>
<organism evidence="12 13">
    <name type="scientific">Alkalimonas delamerensis</name>
    <dbReference type="NCBI Taxonomy" id="265981"/>
    <lineage>
        <taxon>Bacteria</taxon>
        <taxon>Pseudomonadati</taxon>
        <taxon>Pseudomonadota</taxon>
        <taxon>Gammaproteobacteria</taxon>
        <taxon>Alkalimonas</taxon>
    </lineage>
</organism>
<dbReference type="NCBIfam" id="TIGR00204">
    <property type="entry name" value="dxs"/>
    <property type="match status" value="1"/>
</dbReference>
<comment type="caution">
    <text evidence="12">The sequence shown here is derived from an EMBL/GenBank/DDBJ whole genome shotgun (WGS) entry which is preliminary data.</text>
</comment>
<dbReference type="InterPro" id="IPR020826">
    <property type="entry name" value="Transketolase_BS"/>
</dbReference>
<dbReference type="InterPro" id="IPR033248">
    <property type="entry name" value="Transketolase_C"/>
</dbReference>
<dbReference type="Pfam" id="PF02780">
    <property type="entry name" value="Transketolase_C"/>
    <property type="match status" value="1"/>
</dbReference>
<sequence>MTVEIDNYPLLAQANLPHELRQIPQEHLPKLCHELRDFLLNSVSQSSGHFASGLGTVELTVALHYVYNTPFDRLVWDVGHQAYPHKILTGRRDRMNSIRQKDGLHPFPFREESEYDTLSVGHSSTSISAALGMALAAQAEHSGRRVVAVIGDGAITAGMAFEALNHAGETKPDMLVILNDNDMSISENVGALNKYFARILSGNFYTNLREGGKKILSGVPPLHELASRAEEHFKGMVTPGTFFEELGFNYIGPIDGHDVLSLTDTIRNMRGMKGPQLLHVVTKKGKGYHPAEQDPIGYHAVSKFDPNSSSLPAKAAGKPSFSNIFGRWACDMAEQDERLHAITPAMREGSDLVAFSKRFPKRYYDVAIAEQHAVTLAAGLAIEGLKPVVAIYSTFLQRAYDQLIHDVALQNLDVLFAIDRAGVVGQDGPTHQGAFDISFLRCIPNMVLMAPADEAECRQMLYTGYQHPGPAAVRYPRGQGSGIEPATDMQLLPLGKGQPLRQGNKIAILAFGPLLQACKGVAETLDASLVNMRFIKPLDETLLLELAASHELLVTVEDGAVQGGAGSAVAEVLLARQQRCGLLTLGLPDQFIKHGSQQEIYQELGLDEAGILRQIQQRLSNDPAYA</sequence>
<keyword evidence="8 10" id="KW-0786">Thiamine pyrophosphate</keyword>
<evidence type="ECO:0000256" key="1">
    <source>
        <dbReference type="ARBA" id="ARBA00004980"/>
    </source>
</evidence>
<dbReference type="Proteomes" id="UP001236258">
    <property type="component" value="Unassembled WGS sequence"/>
</dbReference>
<dbReference type="CDD" id="cd02007">
    <property type="entry name" value="TPP_DXS"/>
    <property type="match status" value="1"/>
</dbReference>
<dbReference type="EC" id="2.2.1.7" evidence="10"/>
<dbReference type="PANTHER" id="PTHR43322:SF5">
    <property type="entry name" value="1-DEOXY-D-XYLULOSE-5-PHOSPHATE SYNTHASE, CHLOROPLASTIC"/>
    <property type="match status" value="1"/>
</dbReference>
<evidence type="ECO:0000313" key="13">
    <source>
        <dbReference type="Proteomes" id="UP001236258"/>
    </source>
</evidence>
<dbReference type="InterPro" id="IPR009014">
    <property type="entry name" value="Transketo_C/PFOR_II"/>
</dbReference>
<evidence type="ECO:0000256" key="8">
    <source>
        <dbReference type="ARBA" id="ARBA00023052"/>
    </source>
</evidence>
<dbReference type="RefSeq" id="WP_305945733.1">
    <property type="nucleotide sequence ID" value="NZ_JAUZVY010000004.1"/>
</dbReference>
<name>A0ABT9GRR4_9GAMM</name>
<feature type="binding site" evidence="10">
    <location>
        <begin position="121"/>
        <end position="123"/>
    </location>
    <ligand>
        <name>thiamine diphosphate</name>
        <dbReference type="ChEBI" id="CHEBI:58937"/>
    </ligand>
</feature>
<evidence type="ECO:0000256" key="4">
    <source>
        <dbReference type="ARBA" id="ARBA00022679"/>
    </source>
</evidence>
<dbReference type="SUPFAM" id="SSF52922">
    <property type="entry name" value="TK C-terminal domain-like"/>
    <property type="match status" value="1"/>
</dbReference>
<dbReference type="PANTHER" id="PTHR43322">
    <property type="entry name" value="1-D-DEOXYXYLULOSE 5-PHOSPHATE SYNTHASE-RELATED"/>
    <property type="match status" value="1"/>
</dbReference>
<dbReference type="HAMAP" id="MF_00315">
    <property type="entry name" value="DXP_synth"/>
    <property type="match status" value="1"/>
</dbReference>
<dbReference type="GO" id="GO:0008661">
    <property type="term" value="F:1-deoxy-D-xylulose-5-phosphate synthase activity"/>
    <property type="evidence" value="ECO:0007669"/>
    <property type="project" value="UniProtKB-EC"/>
</dbReference>
<keyword evidence="4 10" id="KW-0808">Transferase</keyword>
<dbReference type="CDD" id="cd07033">
    <property type="entry name" value="TPP_PYR_DXS_TK_like"/>
    <property type="match status" value="1"/>
</dbReference>
<feature type="domain" description="Transketolase-like pyrimidine-binding" evidence="11">
    <location>
        <begin position="319"/>
        <end position="483"/>
    </location>
</feature>
<dbReference type="Gene3D" id="3.40.50.970">
    <property type="match status" value="2"/>
</dbReference>
<dbReference type="EMBL" id="JAUZVY010000004">
    <property type="protein sequence ID" value="MDP4529671.1"/>
    <property type="molecule type" value="Genomic_DNA"/>
</dbReference>
<proteinExistence type="inferred from homology"/>
<keyword evidence="7 10" id="KW-0784">Thiamine biosynthesis</keyword>
<dbReference type="InterPro" id="IPR029061">
    <property type="entry name" value="THDP-binding"/>
</dbReference>
<dbReference type="Pfam" id="PF02779">
    <property type="entry name" value="Transket_pyr"/>
    <property type="match status" value="1"/>
</dbReference>
<keyword evidence="13" id="KW-1185">Reference proteome</keyword>
<feature type="binding site" evidence="10">
    <location>
        <begin position="153"/>
        <end position="154"/>
    </location>
    <ligand>
        <name>thiamine diphosphate</name>
        <dbReference type="ChEBI" id="CHEBI:58937"/>
    </ligand>
</feature>
<feature type="binding site" evidence="10">
    <location>
        <position position="370"/>
    </location>
    <ligand>
        <name>thiamine diphosphate</name>
        <dbReference type="ChEBI" id="CHEBI:58937"/>
    </ligand>
</feature>
<dbReference type="PROSITE" id="PS00802">
    <property type="entry name" value="TRANSKETOLASE_2"/>
    <property type="match status" value="1"/>
</dbReference>
<evidence type="ECO:0000256" key="9">
    <source>
        <dbReference type="ARBA" id="ARBA00023229"/>
    </source>
</evidence>
<evidence type="ECO:0000256" key="10">
    <source>
        <dbReference type="HAMAP-Rule" id="MF_00315"/>
    </source>
</evidence>
<dbReference type="Gene3D" id="3.40.50.920">
    <property type="match status" value="1"/>
</dbReference>
<dbReference type="InterPro" id="IPR005475">
    <property type="entry name" value="Transketolase-like_Pyr-bd"/>
</dbReference>
<keyword evidence="6 10" id="KW-0460">Magnesium</keyword>
<comment type="catalytic activity">
    <reaction evidence="10">
        <text>D-glyceraldehyde 3-phosphate + pyruvate + H(+) = 1-deoxy-D-xylulose 5-phosphate + CO2</text>
        <dbReference type="Rhea" id="RHEA:12605"/>
        <dbReference type="ChEBI" id="CHEBI:15361"/>
        <dbReference type="ChEBI" id="CHEBI:15378"/>
        <dbReference type="ChEBI" id="CHEBI:16526"/>
        <dbReference type="ChEBI" id="CHEBI:57792"/>
        <dbReference type="ChEBI" id="CHEBI:59776"/>
        <dbReference type="EC" id="2.2.1.7"/>
    </reaction>
</comment>
<feature type="binding site" evidence="10">
    <location>
        <position position="80"/>
    </location>
    <ligand>
        <name>thiamine diphosphate</name>
        <dbReference type="ChEBI" id="CHEBI:58937"/>
    </ligand>
</feature>
<dbReference type="SUPFAM" id="SSF52518">
    <property type="entry name" value="Thiamin diphosphate-binding fold (THDP-binding)"/>
    <property type="match status" value="2"/>
</dbReference>
<reference evidence="12 13" key="1">
    <citation type="submission" date="2023-08" db="EMBL/GenBank/DDBJ databases">
        <authorList>
            <person name="Joshi A."/>
            <person name="Thite S."/>
        </authorList>
    </citation>
    <scope>NUCLEOTIDE SEQUENCE [LARGE SCALE GENOMIC DNA]</scope>
    <source>
        <strain evidence="12 13">1E1</strain>
    </source>
</reference>
<comment type="subunit">
    <text evidence="3 10">Homodimer.</text>
</comment>
<protein>
    <recommendedName>
        <fullName evidence="10">1-deoxy-D-xylulose-5-phosphate synthase</fullName>
        <ecNumber evidence="10">2.2.1.7</ecNumber>
    </recommendedName>
    <alternativeName>
        <fullName evidence="10">1-deoxyxylulose-5-phosphate synthase</fullName>
        <shortName evidence="10">DXP synthase</shortName>
        <shortName evidence="10">DXPS</shortName>
    </alternativeName>
</protein>
<dbReference type="SMART" id="SM00861">
    <property type="entry name" value="Transket_pyr"/>
    <property type="match status" value="1"/>
</dbReference>
<feature type="binding site" evidence="10">
    <location>
        <position position="152"/>
    </location>
    <ligand>
        <name>Mg(2+)</name>
        <dbReference type="ChEBI" id="CHEBI:18420"/>
    </ligand>
</feature>
<evidence type="ECO:0000256" key="6">
    <source>
        <dbReference type="ARBA" id="ARBA00022842"/>
    </source>
</evidence>
<evidence type="ECO:0000256" key="2">
    <source>
        <dbReference type="ARBA" id="ARBA00011081"/>
    </source>
</evidence>
<comment type="function">
    <text evidence="10">Catalyzes the acyloin condensation reaction between C atoms 2 and 3 of pyruvate and glyceraldehyde 3-phosphate to yield 1-deoxy-D-xylulose-5-phosphate (DXP).</text>
</comment>
<keyword evidence="5 10" id="KW-0479">Metal-binding</keyword>
<gene>
    <name evidence="10 12" type="primary">dxs</name>
    <name evidence="12" type="ORF">Q3O59_11625</name>
</gene>
<dbReference type="NCBIfam" id="NF003933">
    <property type="entry name" value="PRK05444.2-2"/>
    <property type="match status" value="1"/>
</dbReference>
<accession>A0ABT9GRR4</accession>
<comment type="cofactor">
    <cofactor evidence="10">
        <name>thiamine diphosphate</name>
        <dbReference type="ChEBI" id="CHEBI:58937"/>
    </cofactor>
    <text evidence="10">Binds 1 thiamine pyrophosphate per subunit.</text>
</comment>
<feature type="binding site" evidence="10">
    <location>
        <position position="181"/>
    </location>
    <ligand>
        <name>thiamine diphosphate</name>
        <dbReference type="ChEBI" id="CHEBI:58937"/>
    </ligand>
</feature>
<dbReference type="PROSITE" id="PS00801">
    <property type="entry name" value="TRANSKETOLASE_1"/>
    <property type="match status" value="1"/>
</dbReference>
<dbReference type="InterPro" id="IPR049557">
    <property type="entry name" value="Transketolase_CS"/>
</dbReference>
<dbReference type="InterPro" id="IPR005477">
    <property type="entry name" value="Dxylulose-5-P_synthase"/>
</dbReference>
<feature type="binding site" evidence="10">
    <location>
        <position position="288"/>
    </location>
    <ligand>
        <name>thiamine diphosphate</name>
        <dbReference type="ChEBI" id="CHEBI:58937"/>
    </ligand>
</feature>
<dbReference type="Pfam" id="PF13292">
    <property type="entry name" value="DXP_synthase_N"/>
    <property type="match status" value="1"/>
</dbReference>